<dbReference type="Pfam" id="PF13443">
    <property type="entry name" value="HTH_26"/>
    <property type="match status" value="1"/>
</dbReference>
<evidence type="ECO:0000313" key="3">
    <source>
        <dbReference type="Proteomes" id="UP000602647"/>
    </source>
</evidence>
<comment type="caution">
    <text evidence="2">The sequence shown here is derived from an EMBL/GenBank/DDBJ whole genome shotgun (WGS) entry which is preliminary data.</text>
</comment>
<dbReference type="AlphaFoldDB" id="A0A923SQK7"/>
<evidence type="ECO:0000313" key="2">
    <source>
        <dbReference type="EMBL" id="MBC6679585.1"/>
    </source>
</evidence>
<protein>
    <submittedName>
        <fullName evidence="2">Helix-turn-helix transcriptional regulator</fullName>
    </submittedName>
</protein>
<dbReference type="Gene3D" id="1.10.260.40">
    <property type="entry name" value="lambda repressor-like DNA-binding domains"/>
    <property type="match status" value="1"/>
</dbReference>
<dbReference type="InterPro" id="IPR010982">
    <property type="entry name" value="Lambda_DNA-bd_dom_sf"/>
</dbReference>
<gene>
    <name evidence="2" type="ORF">H9L42_07070</name>
</gene>
<dbReference type="Proteomes" id="UP000602647">
    <property type="component" value="Unassembled WGS sequence"/>
</dbReference>
<keyword evidence="3" id="KW-1185">Reference proteome</keyword>
<dbReference type="RefSeq" id="WP_187302689.1">
    <property type="nucleotide sequence ID" value="NZ_JACRYT010000005.1"/>
</dbReference>
<accession>A0A923SQK7</accession>
<dbReference type="SMART" id="SM00530">
    <property type="entry name" value="HTH_XRE"/>
    <property type="match status" value="1"/>
</dbReference>
<dbReference type="PROSITE" id="PS50943">
    <property type="entry name" value="HTH_CROC1"/>
    <property type="match status" value="1"/>
</dbReference>
<organism evidence="2 3">
    <name type="scientific">Zhenpiania hominis</name>
    <dbReference type="NCBI Taxonomy" id="2763644"/>
    <lineage>
        <taxon>Bacteria</taxon>
        <taxon>Bacillati</taxon>
        <taxon>Bacillota</taxon>
        <taxon>Clostridia</taxon>
        <taxon>Peptostreptococcales</taxon>
        <taxon>Anaerovoracaceae</taxon>
        <taxon>Zhenpiania</taxon>
    </lineage>
</organism>
<dbReference type="GO" id="GO:0003677">
    <property type="term" value="F:DNA binding"/>
    <property type="evidence" value="ECO:0007669"/>
    <property type="project" value="InterPro"/>
</dbReference>
<dbReference type="EMBL" id="JACRYT010000005">
    <property type="protein sequence ID" value="MBC6679585.1"/>
    <property type="molecule type" value="Genomic_DNA"/>
</dbReference>
<feature type="domain" description="HTH cro/C1-type" evidence="1">
    <location>
        <begin position="6"/>
        <end position="61"/>
    </location>
</feature>
<proteinExistence type="predicted"/>
<dbReference type="SUPFAM" id="SSF47413">
    <property type="entry name" value="lambda repressor-like DNA-binding domains"/>
    <property type="match status" value="1"/>
</dbReference>
<evidence type="ECO:0000259" key="1">
    <source>
        <dbReference type="PROSITE" id="PS50943"/>
    </source>
</evidence>
<dbReference type="InterPro" id="IPR001387">
    <property type="entry name" value="Cro/C1-type_HTH"/>
</dbReference>
<sequence>MVYLNLKEVLKKSGKSKYWLVRKLDTNYTALNKMLENETSSISFATIDKLLKLFDCPIEELFVVEQDKQPEETESNSSL</sequence>
<reference evidence="2" key="1">
    <citation type="submission" date="2020-08" db="EMBL/GenBank/DDBJ databases">
        <title>Genome public.</title>
        <authorList>
            <person name="Liu C."/>
            <person name="Sun Q."/>
        </authorList>
    </citation>
    <scope>NUCLEOTIDE SEQUENCE</scope>
    <source>
        <strain evidence="2">BX12</strain>
    </source>
</reference>
<name>A0A923SQK7_9FIRM</name>